<dbReference type="SUPFAM" id="SSF46785">
    <property type="entry name" value="Winged helix' DNA-binding domain"/>
    <property type="match status" value="1"/>
</dbReference>
<dbReference type="InterPro" id="IPR050950">
    <property type="entry name" value="HTH-type_LysR_regulators"/>
</dbReference>
<evidence type="ECO:0000256" key="4">
    <source>
        <dbReference type="ARBA" id="ARBA00023163"/>
    </source>
</evidence>
<feature type="domain" description="HTH lysR-type" evidence="5">
    <location>
        <begin position="6"/>
        <end position="63"/>
    </location>
</feature>
<keyword evidence="2" id="KW-0805">Transcription regulation</keyword>
<dbReference type="PROSITE" id="PS50931">
    <property type="entry name" value="HTH_LYSR"/>
    <property type="match status" value="1"/>
</dbReference>
<proteinExistence type="inferred from homology"/>
<dbReference type="SUPFAM" id="SSF53850">
    <property type="entry name" value="Periplasmic binding protein-like II"/>
    <property type="match status" value="1"/>
</dbReference>
<keyword evidence="3" id="KW-0238">DNA-binding</keyword>
<gene>
    <name evidence="6" type="ORF">EOW65_07170</name>
</gene>
<dbReference type="Gene3D" id="1.10.10.10">
    <property type="entry name" value="Winged helix-like DNA-binding domain superfamily/Winged helix DNA-binding domain"/>
    <property type="match status" value="1"/>
</dbReference>
<name>A0A443LLY1_9RHOB</name>
<dbReference type="GO" id="GO:0003700">
    <property type="term" value="F:DNA-binding transcription factor activity"/>
    <property type="evidence" value="ECO:0007669"/>
    <property type="project" value="InterPro"/>
</dbReference>
<keyword evidence="4" id="KW-0804">Transcription</keyword>
<evidence type="ECO:0000259" key="5">
    <source>
        <dbReference type="PROSITE" id="PS50931"/>
    </source>
</evidence>
<dbReference type="OrthoDB" id="9813056at2"/>
<dbReference type="PRINTS" id="PR00039">
    <property type="entry name" value="HTHLYSR"/>
</dbReference>
<dbReference type="GO" id="GO:0005829">
    <property type="term" value="C:cytosol"/>
    <property type="evidence" value="ECO:0007669"/>
    <property type="project" value="TreeGrafter"/>
</dbReference>
<dbReference type="RefSeq" id="WP_128148287.1">
    <property type="nucleotide sequence ID" value="NZ_SAVB01000007.1"/>
</dbReference>
<evidence type="ECO:0000256" key="2">
    <source>
        <dbReference type="ARBA" id="ARBA00023015"/>
    </source>
</evidence>
<dbReference type="Pfam" id="PF00126">
    <property type="entry name" value="HTH_1"/>
    <property type="match status" value="1"/>
</dbReference>
<dbReference type="PANTHER" id="PTHR30419:SF8">
    <property type="entry name" value="NITROGEN ASSIMILATION TRANSCRIPTIONAL ACTIVATOR-RELATED"/>
    <property type="match status" value="1"/>
</dbReference>
<evidence type="ECO:0000256" key="1">
    <source>
        <dbReference type="ARBA" id="ARBA00009437"/>
    </source>
</evidence>
<dbReference type="InterPro" id="IPR036390">
    <property type="entry name" value="WH_DNA-bd_sf"/>
</dbReference>
<protein>
    <submittedName>
        <fullName evidence="6">LysR family transcriptional regulator</fullName>
    </submittedName>
</protein>
<dbReference type="Proteomes" id="UP000286594">
    <property type="component" value="Unassembled WGS sequence"/>
</dbReference>
<dbReference type="InterPro" id="IPR005119">
    <property type="entry name" value="LysR_subst-bd"/>
</dbReference>
<dbReference type="FunFam" id="1.10.10.10:FF:000001">
    <property type="entry name" value="LysR family transcriptional regulator"/>
    <property type="match status" value="1"/>
</dbReference>
<accession>A0A443LLY1</accession>
<dbReference type="Gene3D" id="3.40.190.10">
    <property type="entry name" value="Periplasmic binding protein-like II"/>
    <property type="match status" value="2"/>
</dbReference>
<evidence type="ECO:0000313" key="6">
    <source>
        <dbReference type="EMBL" id="RWR50166.1"/>
    </source>
</evidence>
<reference evidence="6 7" key="1">
    <citation type="submission" date="2019-01" db="EMBL/GenBank/DDBJ databases">
        <title>Sinorhodobacter populi sp. nov. isolated from the symptomatic bark tissue of Populus euramericana canker.</title>
        <authorList>
            <person name="Xu G."/>
        </authorList>
    </citation>
    <scope>NUCLEOTIDE SEQUENCE [LARGE SCALE GENOMIC DNA]</scope>
    <source>
        <strain evidence="6 7">CCTCC AB2012026</strain>
    </source>
</reference>
<sequence>MAANNVNLKLLQTFLLAAEYGSFRKAAEESNRSPSAVSMQIRDLEEQVGISLFVRTPQRANLTPEGKMLYEQVSRAMSDVQTALLRLSEVTANRRGHVKIACAPTLASTRLGTILATFKLRYPRSVVDVRETPPSGALTLLQEQEVELYIGPEIPGLAEFNFEPILEDRLVACLPADFDEGGAALTLAEVAQFPLIVLDRQTAIRALVDRIAGEAQIRLNIQYEVQNAYTAIALAAAGLGVAVVPNIAIPMLPSAEFRVVPISDASAGRAVGILTARGYVQHSYSEQLMALIRTELGKG</sequence>
<dbReference type="AlphaFoldDB" id="A0A443LLY1"/>
<dbReference type="EMBL" id="SAVB01000007">
    <property type="protein sequence ID" value="RWR50166.1"/>
    <property type="molecule type" value="Genomic_DNA"/>
</dbReference>
<comment type="similarity">
    <text evidence="1">Belongs to the LysR transcriptional regulatory family.</text>
</comment>
<organism evidence="6 7">
    <name type="scientific">Paenirhodobacter ferrireducens</name>
    <dbReference type="NCBI Taxonomy" id="1215032"/>
    <lineage>
        <taxon>Bacteria</taxon>
        <taxon>Pseudomonadati</taxon>
        <taxon>Pseudomonadota</taxon>
        <taxon>Alphaproteobacteria</taxon>
        <taxon>Rhodobacterales</taxon>
        <taxon>Rhodobacter group</taxon>
        <taxon>Paenirhodobacter</taxon>
    </lineage>
</organism>
<comment type="caution">
    <text evidence="6">The sequence shown here is derived from an EMBL/GenBank/DDBJ whole genome shotgun (WGS) entry which is preliminary data.</text>
</comment>
<evidence type="ECO:0000256" key="3">
    <source>
        <dbReference type="ARBA" id="ARBA00023125"/>
    </source>
</evidence>
<dbReference type="GO" id="GO:0003677">
    <property type="term" value="F:DNA binding"/>
    <property type="evidence" value="ECO:0007669"/>
    <property type="project" value="UniProtKB-KW"/>
</dbReference>
<dbReference type="Pfam" id="PF03466">
    <property type="entry name" value="LysR_substrate"/>
    <property type="match status" value="1"/>
</dbReference>
<dbReference type="PANTHER" id="PTHR30419">
    <property type="entry name" value="HTH-TYPE TRANSCRIPTIONAL REGULATOR YBHD"/>
    <property type="match status" value="1"/>
</dbReference>
<keyword evidence="7" id="KW-1185">Reference proteome</keyword>
<evidence type="ECO:0000313" key="7">
    <source>
        <dbReference type="Proteomes" id="UP000286594"/>
    </source>
</evidence>
<dbReference type="InterPro" id="IPR036388">
    <property type="entry name" value="WH-like_DNA-bd_sf"/>
</dbReference>
<dbReference type="InterPro" id="IPR000847">
    <property type="entry name" value="LysR_HTH_N"/>
</dbReference>